<dbReference type="InterPro" id="IPR032828">
    <property type="entry name" value="PolyA_RNA-bd"/>
</dbReference>
<sequence>MFVLSYLRVGLGTQRRGPGSWLCRRQCASVVRMMSAAATRSPVPTSIRLTELEERLFDTLMTVVDERGLRTTLRVGGGWVRDKLLGLDVDEVDIDIALDDMLGREFAEMVNQWLCDNKLESHHVGVIKCNPEQSKHLETARIKIFGLWIDLVNLRTETYTHNSRIPDVSIGTPEEDARRRDLTINSCFFNVNERIVEDFTGHGISDLRAKVIRTPLPPLTTLLDDPLRALRSIRFASRLNFHVDPELYESYKSCLVHDALVSKISRERIATELQKMITGPSPDRAMGLIREVGLMDAVFVLPSDTEPPKPRSTNLWVSCLGCLVNHCALRRRRLRFADHVNEFSVLVARLSAFLAPLAACHYQFKGKSIHVSQFTLRELRLPSKEIELVSLVLSSSVKFKKMVEKNADALDRLEIGQLIRKTGRYWKVAVETALVSEIGPIDSEQSYAQAGPPLLESFSEQDGIKIDVYERFMGLVDSLEMEGIWDLKPLLDGRRVLDLLPGLPKGPAIGYVMDRQIEWQIVNPSGGEDDCKRWLTHEFRSYVK</sequence>
<protein>
    <recommendedName>
        <fullName evidence="9">Poly A polymerase head domain-containing protein</fullName>
    </recommendedName>
</protein>
<reference evidence="8" key="1">
    <citation type="submission" date="2021-01" db="EMBL/GenBank/DDBJ databases">
        <authorList>
            <person name="Corre E."/>
            <person name="Pelletier E."/>
            <person name="Niang G."/>
            <person name="Scheremetjew M."/>
            <person name="Finn R."/>
            <person name="Kale V."/>
            <person name="Holt S."/>
            <person name="Cochrane G."/>
            <person name="Meng A."/>
            <person name="Brown T."/>
            <person name="Cohen L."/>
        </authorList>
    </citation>
    <scope>NUCLEOTIDE SEQUENCE</scope>
    <source>
        <strain evidence="8">SAG 36.94</strain>
    </source>
</reference>
<dbReference type="SUPFAM" id="SSF81891">
    <property type="entry name" value="Poly A polymerase C-terminal region-like"/>
    <property type="match status" value="1"/>
</dbReference>
<dbReference type="SUPFAM" id="SSF81301">
    <property type="entry name" value="Nucleotidyltransferase"/>
    <property type="match status" value="1"/>
</dbReference>
<dbReference type="GO" id="GO:0003723">
    <property type="term" value="F:RNA binding"/>
    <property type="evidence" value="ECO:0007669"/>
    <property type="project" value="UniProtKB-KW"/>
</dbReference>
<dbReference type="GO" id="GO:0005739">
    <property type="term" value="C:mitochondrion"/>
    <property type="evidence" value="ECO:0007669"/>
    <property type="project" value="UniProtKB-ARBA"/>
</dbReference>
<evidence type="ECO:0000256" key="1">
    <source>
        <dbReference type="ARBA" id="ARBA00007265"/>
    </source>
</evidence>
<keyword evidence="3" id="KW-0547">Nucleotide-binding</keyword>
<dbReference type="Pfam" id="PF01743">
    <property type="entry name" value="PolyA_pol"/>
    <property type="match status" value="1"/>
</dbReference>
<dbReference type="Gene3D" id="3.30.460.10">
    <property type="entry name" value="Beta Polymerase, domain 2"/>
    <property type="match status" value="1"/>
</dbReference>
<name>A0A7S1TBR5_9RHOD</name>
<gene>
    <name evidence="8" type="ORF">CCAE0312_LOCUS3803</name>
</gene>
<dbReference type="PANTHER" id="PTHR13734:SF5">
    <property type="entry name" value="CCA TRNA NUCLEOTIDYLTRANSFERASE, MITOCHONDRIAL"/>
    <property type="match status" value="1"/>
</dbReference>
<keyword evidence="2 5" id="KW-0808">Transferase</keyword>
<dbReference type="InterPro" id="IPR043519">
    <property type="entry name" value="NT_sf"/>
</dbReference>
<dbReference type="Pfam" id="PF12627">
    <property type="entry name" value="PolyA_pol_RNAbd"/>
    <property type="match status" value="1"/>
</dbReference>
<dbReference type="FunFam" id="3.30.460.10:FF:000019">
    <property type="entry name" value="tRNA nucleotidyltransferase cca2"/>
    <property type="match status" value="1"/>
</dbReference>
<evidence type="ECO:0000256" key="4">
    <source>
        <dbReference type="ARBA" id="ARBA00022884"/>
    </source>
</evidence>
<organism evidence="8">
    <name type="scientific">Compsopogon caeruleus</name>
    <dbReference type="NCBI Taxonomy" id="31354"/>
    <lineage>
        <taxon>Eukaryota</taxon>
        <taxon>Rhodophyta</taxon>
        <taxon>Compsopogonophyceae</taxon>
        <taxon>Compsopogonales</taxon>
        <taxon>Compsopogonaceae</taxon>
        <taxon>Compsopogon</taxon>
    </lineage>
</organism>
<evidence type="ECO:0000313" key="8">
    <source>
        <dbReference type="EMBL" id="CAD9231722.1"/>
    </source>
</evidence>
<evidence type="ECO:0000259" key="6">
    <source>
        <dbReference type="Pfam" id="PF01743"/>
    </source>
</evidence>
<dbReference type="PANTHER" id="PTHR13734">
    <property type="entry name" value="TRNA-NUCLEOTIDYLTRANSFERASE"/>
    <property type="match status" value="1"/>
</dbReference>
<feature type="domain" description="Poly A polymerase head" evidence="6">
    <location>
        <begin position="74"/>
        <end position="213"/>
    </location>
</feature>
<dbReference type="GO" id="GO:0001680">
    <property type="term" value="P:tRNA 3'-terminal CCA addition"/>
    <property type="evidence" value="ECO:0007669"/>
    <property type="project" value="TreeGrafter"/>
</dbReference>
<feature type="domain" description="tRNA nucleotidyltransferase/poly(A) polymerase RNA and SrmB- binding" evidence="7">
    <location>
        <begin position="240"/>
        <end position="299"/>
    </location>
</feature>
<evidence type="ECO:0008006" key="9">
    <source>
        <dbReference type="Google" id="ProtNLM"/>
    </source>
</evidence>
<comment type="similarity">
    <text evidence="1 5">Belongs to the tRNA nucleotidyltransferase/poly(A) polymerase family.</text>
</comment>
<dbReference type="InterPro" id="IPR002646">
    <property type="entry name" value="PolA_pol_head_dom"/>
</dbReference>
<dbReference type="AlphaFoldDB" id="A0A7S1TBR5"/>
<accession>A0A7S1TBR5</accession>
<dbReference type="EMBL" id="HBGH01007141">
    <property type="protein sequence ID" value="CAD9231722.1"/>
    <property type="molecule type" value="Transcribed_RNA"/>
</dbReference>
<evidence type="ECO:0000256" key="5">
    <source>
        <dbReference type="RuleBase" id="RU003953"/>
    </source>
</evidence>
<evidence type="ECO:0000256" key="2">
    <source>
        <dbReference type="ARBA" id="ARBA00022679"/>
    </source>
</evidence>
<dbReference type="CDD" id="cd05398">
    <property type="entry name" value="NT_ClassII-CCAase"/>
    <property type="match status" value="1"/>
</dbReference>
<dbReference type="GO" id="GO:0052929">
    <property type="term" value="F:ATP:3'-cytidine-cytidine-tRNA adenylyltransferase activity"/>
    <property type="evidence" value="ECO:0007669"/>
    <property type="project" value="TreeGrafter"/>
</dbReference>
<dbReference type="Gene3D" id="1.10.3090.10">
    <property type="entry name" value="cca-adding enzyme, domain 2"/>
    <property type="match status" value="1"/>
</dbReference>
<evidence type="ECO:0000259" key="7">
    <source>
        <dbReference type="Pfam" id="PF12627"/>
    </source>
</evidence>
<evidence type="ECO:0000256" key="3">
    <source>
        <dbReference type="ARBA" id="ARBA00022741"/>
    </source>
</evidence>
<proteinExistence type="inferred from homology"/>
<keyword evidence="4 5" id="KW-0694">RNA-binding</keyword>
<dbReference type="GO" id="GO:0052927">
    <property type="term" value="F:CC tRNA cytidylyltransferase activity"/>
    <property type="evidence" value="ECO:0007669"/>
    <property type="project" value="TreeGrafter"/>
</dbReference>
<dbReference type="GO" id="GO:0000166">
    <property type="term" value="F:nucleotide binding"/>
    <property type="evidence" value="ECO:0007669"/>
    <property type="project" value="UniProtKB-KW"/>
</dbReference>